<organism evidence="2 3">
    <name type="scientific">Parasulfitobacter algicola</name>
    <dbReference type="NCBI Taxonomy" id="2614809"/>
    <lineage>
        <taxon>Bacteria</taxon>
        <taxon>Pseudomonadati</taxon>
        <taxon>Pseudomonadota</taxon>
        <taxon>Alphaproteobacteria</taxon>
        <taxon>Rhodobacterales</taxon>
        <taxon>Roseobacteraceae</taxon>
        <taxon>Parasulfitobacter</taxon>
    </lineage>
</organism>
<name>A0ABX2IUC0_9RHOB</name>
<dbReference type="RefSeq" id="WP_174139644.1">
    <property type="nucleotide sequence ID" value="NZ_JABUFE010000013.1"/>
</dbReference>
<evidence type="ECO:0000313" key="2">
    <source>
        <dbReference type="EMBL" id="NSX56492.1"/>
    </source>
</evidence>
<keyword evidence="3" id="KW-1185">Reference proteome</keyword>
<dbReference type="Proteomes" id="UP000777935">
    <property type="component" value="Unassembled WGS sequence"/>
</dbReference>
<gene>
    <name evidence="2" type="ORF">HRQ87_17020</name>
</gene>
<reference evidence="2 3" key="1">
    <citation type="submission" date="2020-06" db="EMBL/GenBank/DDBJ databases">
        <title>Sulfitobacter algicola sp. nov., isolated from green algae.</title>
        <authorList>
            <person name="Wang C."/>
        </authorList>
    </citation>
    <scope>NUCLEOTIDE SEQUENCE [LARGE SCALE GENOMIC DNA]</scope>
    <source>
        <strain evidence="2 3">1151</strain>
    </source>
</reference>
<proteinExistence type="predicted"/>
<evidence type="ECO:0000256" key="1">
    <source>
        <dbReference type="SAM" id="Phobius"/>
    </source>
</evidence>
<keyword evidence="1" id="KW-0812">Transmembrane</keyword>
<keyword evidence="1" id="KW-1133">Transmembrane helix</keyword>
<accession>A0ABX2IUC0</accession>
<keyword evidence="1" id="KW-0472">Membrane</keyword>
<dbReference type="EMBL" id="JABUFE010000013">
    <property type="protein sequence ID" value="NSX56492.1"/>
    <property type="molecule type" value="Genomic_DNA"/>
</dbReference>
<protein>
    <submittedName>
        <fullName evidence="2">Uncharacterized protein</fullName>
    </submittedName>
</protein>
<feature type="transmembrane region" description="Helical" evidence="1">
    <location>
        <begin position="157"/>
        <end position="181"/>
    </location>
</feature>
<sequence>MSDIKPQTPINVSTNETGIIRLYDITLPDTQAKALTATDVQQALGVDRLNGDYIDIFPISTLQGVGLLGYMIDGLGIAADDLVADKDRIDQITGYVVVILSRAFGGQTVTLRPDASLQLIGTYSEAQSKTAPVDLQAETAQPKQADTPPSKKPKSNAAISGMVATVALLVMFALVGLMIWIGG</sequence>
<evidence type="ECO:0000313" key="3">
    <source>
        <dbReference type="Proteomes" id="UP000777935"/>
    </source>
</evidence>
<comment type="caution">
    <text evidence="2">The sequence shown here is derived from an EMBL/GenBank/DDBJ whole genome shotgun (WGS) entry which is preliminary data.</text>
</comment>